<gene>
    <name evidence="1" type="ORF">Acr_00g0064220</name>
</gene>
<dbReference type="Gene3D" id="2.30.29.30">
    <property type="entry name" value="Pleckstrin-homology domain (PH domain)/Phosphotyrosine-binding domain (PTB)"/>
    <property type="match status" value="1"/>
</dbReference>
<dbReference type="EMBL" id="BJWL01000335">
    <property type="protein sequence ID" value="GFS39660.1"/>
    <property type="molecule type" value="Genomic_DNA"/>
</dbReference>
<dbReference type="OrthoDB" id="1736712at2759"/>
<proteinExistence type="predicted"/>
<dbReference type="PANTHER" id="PTHR31969">
    <property type="entry name" value="GEM-LIKE PROTEIN 2"/>
    <property type="match status" value="1"/>
</dbReference>
<name>A0A7J0DQV4_9ERIC</name>
<evidence type="ECO:0000313" key="2">
    <source>
        <dbReference type="Proteomes" id="UP000585474"/>
    </source>
</evidence>
<evidence type="ECO:0008006" key="3">
    <source>
        <dbReference type="Google" id="ProtNLM"/>
    </source>
</evidence>
<reference evidence="2" key="1">
    <citation type="submission" date="2019-07" db="EMBL/GenBank/DDBJ databases">
        <title>De Novo Assembly of kiwifruit Actinidia rufa.</title>
        <authorList>
            <person name="Sugita-Konishi S."/>
            <person name="Sato K."/>
            <person name="Mori E."/>
            <person name="Abe Y."/>
            <person name="Kisaki G."/>
            <person name="Hamano K."/>
            <person name="Suezawa K."/>
            <person name="Otani M."/>
            <person name="Fukuda T."/>
            <person name="Manabe T."/>
            <person name="Gomi K."/>
            <person name="Tabuchi M."/>
            <person name="Akimitsu K."/>
            <person name="Kataoka I."/>
        </authorList>
    </citation>
    <scope>NUCLEOTIDE SEQUENCE [LARGE SCALE GENOMIC DNA]</scope>
    <source>
        <strain evidence="2">cv. Fuchu</strain>
    </source>
</reference>
<organism evidence="1 2">
    <name type="scientific">Actinidia rufa</name>
    <dbReference type="NCBI Taxonomy" id="165716"/>
    <lineage>
        <taxon>Eukaryota</taxon>
        <taxon>Viridiplantae</taxon>
        <taxon>Streptophyta</taxon>
        <taxon>Embryophyta</taxon>
        <taxon>Tracheophyta</taxon>
        <taxon>Spermatophyta</taxon>
        <taxon>Magnoliopsida</taxon>
        <taxon>eudicotyledons</taxon>
        <taxon>Gunneridae</taxon>
        <taxon>Pentapetalae</taxon>
        <taxon>asterids</taxon>
        <taxon>Ericales</taxon>
        <taxon>Actinidiaceae</taxon>
        <taxon>Actinidia</taxon>
    </lineage>
</organism>
<comment type="caution">
    <text evidence="1">The sequence shown here is derived from an EMBL/GenBank/DDBJ whole genome shotgun (WGS) entry which is preliminary data.</text>
</comment>
<dbReference type="InterPro" id="IPR037848">
    <property type="entry name" value="GEM-like"/>
</dbReference>
<sequence>MKNQLVEHAMGIPVSSVAYLPERSPKRLLQDCPSNGSLILNHNKENRMTKLGGKEKSLTNGIRELGNHFRASVLIPVGKLLSANEIQNVKRPSRKYIEIVTVDNFDFWFMGFLNFRRTFNYLQQALSDAQ</sequence>
<evidence type="ECO:0000313" key="1">
    <source>
        <dbReference type="EMBL" id="GFS39660.1"/>
    </source>
</evidence>
<protein>
    <recommendedName>
        <fullName evidence="3">GRAM domain-containing protein</fullName>
    </recommendedName>
</protein>
<dbReference type="InterPro" id="IPR011993">
    <property type="entry name" value="PH-like_dom_sf"/>
</dbReference>
<dbReference type="AlphaFoldDB" id="A0A7J0DQV4"/>
<accession>A0A7J0DQV4</accession>
<keyword evidence="2" id="KW-1185">Reference proteome</keyword>
<dbReference type="Proteomes" id="UP000585474">
    <property type="component" value="Unassembled WGS sequence"/>
</dbReference>